<feature type="transmembrane region" description="Helical" evidence="2">
    <location>
        <begin position="230"/>
        <end position="250"/>
    </location>
</feature>
<proteinExistence type="predicted"/>
<feature type="transmembrane region" description="Helical" evidence="2">
    <location>
        <begin position="91"/>
        <end position="112"/>
    </location>
</feature>
<feature type="transmembrane region" description="Helical" evidence="2">
    <location>
        <begin position="124"/>
        <end position="146"/>
    </location>
</feature>
<evidence type="ECO:0000313" key="5">
    <source>
        <dbReference type="Proteomes" id="UP000183365"/>
    </source>
</evidence>
<gene>
    <name evidence="4" type="ORF">HGUI_00434</name>
</gene>
<dbReference type="PROSITE" id="PS50919">
    <property type="entry name" value="MIR"/>
    <property type="match status" value="1"/>
</dbReference>
<evidence type="ECO:0000256" key="1">
    <source>
        <dbReference type="ARBA" id="ARBA00022737"/>
    </source>
</evidence>
<organism evidence="4 5">
    <name type="scientific">Hanseniaspora guilliermondii</name>
    <dbReference type="NCBI Taxonomy" id="56406"/>
    <lineage>
        <taxon>Eukaryota</taxon>
        <taxon>Fungi</taxon>
        <taxon>Dikarya</taxon>
        <taxon>Ascomycota</taxon>
        <taxon>Saccharomycotina</taxon>
        <taxon>Saccharomycetes</taxon>
        <taxon>Saccharomycodales</taxon>
        <taxon>Saccharomycodaceae</taxon>
        <taxon>Hanseniaspora</taxon>
    </lineage>
</organism>
<accession>A0A1L0AUJ2</accession>
<dbReference type="InterPro" id="IPR016093">
    <property type="entry name" value="MIR_motif"/>
</dbReference>
<keyword evidence="1" id="KW-0677">Repeat</keyword>
<dbReference type="Gene3D" id="2.80.10.50">
    <property type="match status" value="1"/>
</dbReference>
<evidence type="ECO:0000313" key="4">
    <source>
        <dbReference type="EMBL" id="SGZ38234.1"/>
    </source>
</evidence>
<keyword evidence="2" id="KW-0812">Transmembrane</keyword>
<sequence>MESNVFEQHFSRVNLCGKRFLNLDSFYNEYKSSNIKFSRVLMIPFYVAYYLMFCTPVKIPKPPAFLQNIENGLNYGKVDFFLFQSKGKSPFMFYANIFLIKAFHKISGILLYDSPKIYDVDSIVKFNCYANLVLFSLLIFLVGYYLRLKSNKSYVILGAQYLIFYLSNTIFIKESQDGLLNIDLLFNILTVSCFIHLEKYNSNKVKDLINLSITGLILGMLYSLKPMSLISKVFPGYIILTWVWKVITVYQFDKERSRSRIVGYQTLFKPLVLVSTMMIFSFKILNVFLNQAVYDENNFDLRQLSPMSQISLNSIKNLDNHLIGVPKDIRYMDTVLIRHVDSLGGYLHSHDANLQTGSGKQQVTVFDHQDQMNEWIILPSDNDLRSSYVSKNNTDYDVVSKFKPILLQHKITGKFLHVHNDFRGPVSEKEKAHEVSCVEFDPLSDESHNNFEFRIEYPGNNVESNLQVVNSEFELVSSVASGCKLLSHIDRLPPWGYFQQEVICMEMAVPKKTKFVVEKIVASTPESIEKLEYKFLDNLSLMEIMKDYQTKSLKKEKYDDDFQSKVDSHKNQGNVISNKEAIFHKSQLKYLHTAFIVVAAINTCWIVKLAFWILPFEEGDRNMYLIYALRTSAFRQLCDFVQFFIGIVVYSFLLIKTKETVIIDDLSFQPAVILEILIIFEYINSLIY</sequence>
<dbReference type="EMBL" id="FQNF01000005">
    <property type="protein sequence ID" value="SGZ38234.1"/>
    <property type="molecule type" value="Genomic_DNA"/>
</dbReference>
<feature type="transmembrane region" description="Helical" evidence="2">
    <location>
        <begin position="271"/>
        <end position="289"/>
    </location>
</feature>
<name>A0A1L0AUJ2_9ASCO</name>
<evidence type="ECO:0000256" key="2">
    <source>
        <dbReference type="SAM" id="Phobius"/>
    </source>
</evidence>
<feature type="transmembrane region" description="Helical" evidence="2">
    <location>
        <begin position="153"/>
        <end position="172"/>
    </location>
</feature>
<dbReference type="SUPFAM" id="SSF82109">
    <property type="entry name" value="MIR domain"/>
    <property type="match status" value="1"/>
</dbReference>
<dbReference type="AlphaFoldDB" id="A0A1L0AUJ2"/>
<dbReference type="InterPro" id="IPR027005">
    <property type="entry name" value="PMT-like"/>
</dbReference>
<reference evidence="5" key="1">
    <citation type="submission" date="2016-11" db="EMBL/GenBank/DDBJ databases">
        <authorList>
            <person name="Guldener U."/>
        </authorList>
    </citation>
    <scope>NUCLEOTIDE SEQUENCE [LARGE SCALE GENOMIC DNA]</scope>
</reference>
<protein>
    <recommendedName>
        <fullName evidence="3">MIR domain-containing protein</fullName>
    </recommendedName>
</protein>
<feature type="domain" description="MIR" evidence="3">
    <location>
        <begin position="326"/>
        <end position="380"/>
    </location>
</feature>
<dbReference type="OrthoDB" id="3971718at2759"/>
<evidence type="ECO:0000259" key="3">
    <source>
        <dbReference type="PROSITE" id="PS50919"/>
    </source>
</evidence>
<feature type="transmembrane region" description="Helical" evidence="2">
    <location>
        <begin position="178"/>
        <end position="196"/>
    </location>
</feature>
<keyword evidence="5" id="KW-1185">Reference proteome</keyword>
<keyword evidence="2" id="KW-0472">Membrane</keyword>
<dbReference type="VEuPathDB" id="FungiDB:HGUI_00434"/>
<feature type="transmembrane region" description="Helical" evidence="2">
    <location>
        <begin position="637"/>
        <end position="655"/>
    </location>
</feature>
<feature type="transmembrane region" description="Helical" evidence="2">
    <location>
        <begin position="37"/>
        <end position="57"/>
    </location>
</feature>
<keyword evidence="2" id="KW-1133">Transmembrane helix</keyword>
<dbReference type="Pfam" id="PF02815">
    <property type="entry name" value="MIR"/>
    <property type="match status" value="1"/>
</dbReference>
<feature type="transmembrane region" description="Helical" evidence="2">
    <location>
        <begin position="208"/>
        <end position="224"/>
    </location>
</feature>
<dbReference type="PANTHER" id="PTHR10050">
    <property type="entry name" value="DOLICHYL-PHOSPHATE-MANNOSE--PROTEIN MANNOSYLTRANSFERASE"/>
    <property type="match status" value="1"/>
</dbReference>
<dbReference type="SMART" id="SM00472">
    <property type="entry name" value="MIR"/>
    <property type="match status" value="3"/>
</dbReference>
<feature type="transmembrane region" description="Helical" evidence="2">
    <location>
        <begin position="590"/>
        <end position="616"/>
    </location>
</feature>
<dbReference type="Proteomes" id="UP000183365">
    <property type="component" value="Unassembled WGS sequence"/>
</dbReference>
<dbReference type="InterPro" id="IPR036300">
    <property type="entry name" value="MIR_dom_sf"/>
</dbReference>